<organism evidence="1 2">
    <name type="scientific">Arcicella rosea</name>
    <dbReference type="NCBI Taxonomy" id="502909"/>
    <lineage>
        <taxon>Bacteria</taxon>
        <taxon>Pseudomonadati</taxon>
        <taxon>Bacteroidota</taxon>
        <taxon>Cytophagia</taxon>
        <taxon>Cytophagales</taxon>
        <taxon>Flectobacillaceae</taxon>
        <taxon>Arcicella</taxon>
    </lineage>
</organism>
<dbReference type="AlphaFoldDB" id="A0A841ELW6"/>
<dbReference type="PANTHER" id="PTHR35145:SF1">
    <property type="entry name" value="CYTOPLASMIC PROTEIN"/>
    <property type="match status" value="1"/>
</dbReference>
<reference evidence="1 2" key="1">
    <citation type="submission" date="2020-08" db="EMBL/GenBank/DDBJ databases">
        <title>Functional genomics of gut bacteria from endangered species of beetles.</title>
        <authorList>
            <person name="Carlos-Shanley C."/>
        </authorList>
    </citation>
    <scope>NUCLEOTIDE SEQUENCE [LARGE SCALE GENOMIC DNA]</scope>
    <source>
        <strain evidence="1 2">S00070</strain>
    </source>
</reference>
<dbReference type="InterPro" id="IPR007351">
    <property type="entry name" value="YjbR"/>
</dbReference>
<dbReference type="SUPFAM" id="SSF142906">
    <property type="entry name" value="YjbR-like"/>
    <property type="match status" value="1"/>
</dbReference>
<evidence type="ECO:0000313" key="1">
    <source>
        <dbReference type="EMBL" id="MBB6004185.1"/>
    </source>
</evidence>
<dbReference type="Pfam" id="PF04237">
    <property type="entry name" value="YjbR"/>
    <property type="match status" value="1"/>
</dbReference>
<comment type="caution">
    <text evidence="1">The sequence shown here is derived from an EMBL/GenBank/DDBJ whole genome shotgun (WGS) entry which is preliminary data.</text>
</comment>
<dbReference type="Gene3D" id="3.90.1150.30">
    <property type="match status" value="1"/>
</dbReference>
<name>A0A841ELW6_9BACT</name>
<proteinExistence type="predicted"/>
<dbReference type="InterPro" id="IPR038056">
    <property type="entry name" value="YjbR-like_sf"/>
</dbReference>
<protein>
    <submittedName>
        <fullName evidence="1">Putative DNA-binding protein (MmcQ/YjbR family)</fullName>
    </submittedName>
</protein>
<dbReference type="GO" id="GO:0003677">
    <property type="term" value="F:DNA binding"/>
    <property type="evidence" value="ECO:0007669"/>
    <property type="project" value="UniProtKB-KW"/>
</dbReference>
<dbReference type="RefSeq" id="WP_184135037.1">
    <property type="nucleotide sequence ID" value="NZ_JACHKT010000020.1"/>
</dbReference>
<sequence>MNIEKIREICLSFQHTSEGIKYGDQLCFMVMGKVFCSSNIKNLDKVNFKVSDEIFDEFCDREGVVPAPYGGAKFKWVQITSFEVLSDKEWFDYLNKAYGLVRAKLPKKAFLNKED</sequence>
<dbReference type="PANTHER" id="PTHR35145">
    <property type="entry name" value="CYTOPLASMIC PROTEIN-RELATED"/>
    <property type="match status" value="1"/>
</dbReference>
<evidence type="ECO:0000313" key="2">
    <source>
        <dbReference type="Proteomes" id="UP000524404"/>
    </source>
</evidence>
<dbReference type="Proteomes" id="UP000524404">
    <property type="component" value="Unassembled WGS sequence"/>
</dbReference>
<keyword evidence="2" id="KW-1185">Reference proteome</keyword>
<accession>A0A841ELW6</accession>
<keyword evidence="1" id="KW-0238">DNA-binding</keyword>
<dbReference type="EMBL" id="JACHKT010000020">
    <property type="protein sequence ID" value="MBB6004185.1"/>
    <property type="molecule type" value="Genomic_DNA"/>
</dbReference>
<dbReference type="InterPro" id="IPR058532">
    <property type="entry name" value="YjbR/MT2646/Rv2570-like"/>
</dbReference>
<gene>
    <name evidence="1" type="ORF">HNP25_002848</name>
</gene>